<proteinExistence type="inferred from homology"/>
<dbReference type="Pfam" id="PF00589">
    <property type="entry name" value="Phage_integrase"/>
    <property type="match status" value="1"/>
</dbReference>
<accession>A0A246ITP0</accession>
<dbReference type="InterPro" id="IPR038488">
    <property type="entry name" value="Integrase_DNA-bd_sf"/>
</dbReference>
<evidence type="ECO:0000259" key="5">
    <source>
        <dbReference type="PROSITE" id="PS51898"/>
    </source>
</evidence>
<dbReference type="InterPro" id="IPR011010">
    <property type="entry name" value="DNA_brk_join_enz"/>
</dbReference>
<dbReference type="Pfam" id="PF13356">
    <property type="entry name" value="Arm-DNA-bind_3"/>
    <property type="match status" value="1"/>
</dbReference>
<evidence type="ECO:0000313" key="6">
    <source>
        <dbReference type="EMBL" id="OWQ83585.1"/>
    </source>
</evidence>
<dbReference type="Proteomes" id="UP000197468">
    <property type="component" value="Unassembled WGS sequence"/>
</dbReference>
<keyword evidence="4" id="KW-0233">DNA recombination</keyword>
<evidence type="ECO:0000256" key="3">
    <source>
        <dbReference type="ARBA" id="ARBA00023125"/>
    </source>
</evidence>
<dbReference type="Gene3D" id="1.10.443.10">
    <property type="entry name" value="Intergrase catalytic core"/>
    <property type="match status" value="1"/>
</dbReference>
<dbReference type="InterPro" id="IPR002104">
    <property type="entry name" value="Integrase_catalytic"/>
</dbReference>
<dbReference type="PANTHER" id="PTHR30629:SF2">
    <property type="entry name" value="PROPHAGE INTEGRASE INTS-RELATED"/>
    <property type="match status" value="1"/>
</dbReference>
<keyword evidence="2" id="KW-0229">DNA integration</keyword>
<dbReference type="InterPro" id="IPR050808">
    <property type="entry name" value="Phage_Integrase"/>
</dbReference>
<organism evidence="6 7">
    <name type="scientific">Roseateles aquatilis</name>
    <dbReference type="NCBI Taxonomy" id="431061"/>
    <lineage>
        <taxon>Bacteria</taxon>
        <taxon>Pseudomonadati</taxon>
        <taxon>Pseudomonadota</taxon>
        <taxon>Betaproteobacteria</taxon>
        <taxon>Burkholderiales</taxon>
        <taxon>Sphaerotilaceae</taxon>
        <taxon>Roseateles</taxon>
    </lineage>
</organism>
<keyword evidence="7" id="KW-1185">Reference proteome</keyword>
<protein>
    <recommendedName>
        <fullName evidence="5">Tyr recombinase domain-containing protein</fullName>
    </recommendedName>
</protein>
<dbReference type="Gene3D" id="3.30.160.390">
    <property type="entry name" value="Integrase, DNA-binding domain"/>
    <property type="match status" value="1"/>
</dbReference>
<evidence type="ECO:0000256" key="2">
    <source>
        <dbReference type="ARBA" id="ARBA00022908"/>
    </source>
</evidence>
<dbReference type="CDD" id="cd00796">
    <property type="entry name" value="INT_Rci_Hp1_C"/>
    <property type="match status" value="1"/>
</dbReference>
<feature type="domain" description="Tyr recombinase" evidence="5">
    <location>
        <begin position="281"/>
        <end position="474"/>
    </location>
</feature>
<dbReference type="InterPro" id="IPR010998">
    <property type="entry name" value="Integrase_recombinase_N"/>
</dbReference>
<dbReference type="InterPro" id="IPR013762">
    <property type="entry name" value="Integrase-like_cat_sf"/>
</dbReference>
<dbReference type="GO" id="GO:0015074">
    <property type="term" value="P:DNA integration"/>
    <property type="evidence" value="ECO:0007669"/>
    <property type="project" value="UniProtKB-KW"/>
</dbReference>
<dbReference type="PROSITE" id="PS51898">
    <property type="entry name" value="TYR_RECOMBINASE"/>
    <property type="match status" value="1"/>
</dbReference>
<comment type="caution">
    <text evidence="6">The sequence shown here is derived from an EMBL/GenBank/DDBJ whole genome shotgun (WGS) entry which is preliminary data.</text>
</comment>
<name>A0A246ITP0_9BURK</name>
<dbReference type="GO" id="GO:0006310">
    <property type="term" value="P:DNA recombination"/>
    <property type="evidence" value="ECO:0007669"/>
    <property type="project" value="UniProtKB-KW"/>
</dbReference>
<gene>
    <name evidence="6" type="ORF">CDN99_25990</name>
</gene>
<dbReference type="EMBL" id="NIOF01000020">
    <property type="protein sequence ID" value="OWQ83585.1"/>
    <property type="molecule type" value="Genomic_DNA"/>
</dbReference>
<dbReference type="InterPro" id="IPR025166">
    <property type="entry name" value="Integrase_DNA_bind_dom"/>
</dbReference>
<dbReference type="SUPFAM" id="SSF56349">
    <property type="entry name" value="DNA breaking-rejoining enzymes"/>
    <property type="match status" value="1"/>
</dbReference>
<comment type="similarity">
    <text evidence="1">Belongs to the 'phage' integrase family.</text>
</comment>
<evidence type="ECO:0000313" key="7">
    <source>
        <dbReference type="Proteomes" id="UP000197468"/>
    </source>
</evidence>
<evidence type="ECO:0000256" key="4">
    <source>
        <dbReference type="ARBA" id="ARBA00023172"/>
    </source>
</evidence>
<dbReference type="GO" id="GO:0003677">
    <property type="term" value="F:DNA binding"/>
    <property type="evidence" value="ECO:0007669"/>
    <property type="project" value="UniProtKB-KW"/>
</dbReference>
<keyword evidence="3" id="KW-0238">DNA-binding</keyword>
<dbReference type="AlphaFoldDB" id="A0A246ITP0"/>
<reference evidence="6 7" key="1">
    <citation type="journal article" date="2008" name="Int. J. Syst. Evol. Microbiol.">
        <title>Description of Roseateles aquatilis sp. nov. and Roseateles terrae sp. nov., in the class Betaproteobacteria, and emended description of the genus Roseateles.</title>
        <authorList>
            <person name="Gomila M."/>
            <person name="Bowien B."/>
            <person name="Falsen E."/>
            <person name="Moore E.R."/>
            <person name="Lalucat J."/>
        </authorList>
    </citation>
    <scope>NUCLEOTIDE SEQUENCE [LARGE SCALE GENOMIC DNA]</scope>
    <source>
        <strain evidence="6 7">CCUG 48205</strain>
    </source>
</reference>
<sequence>MVAFESGSMQLSDFYANLLPGRYPGEQMAKALDFTIRQIEVLPPAPAGGRDEYKDTKVQGLYLRVTDKGVKTFSFVGRPKGGGKPERETFGKFPLVKPEEARNRARELGGQLATGKSVTAARRARKGEMTVAELWEAYYADIKATNKSPESTKEVWDYYVEPMWARRRLSEVAAVDVERWHRALPAKIMQRRAEKEAEREAAARAKRAEIDARQAIRRHGPVPKLRPEVVRKAAKPITGKGSANKALELLRAMYFFAMNSMRAFFPGPNPASGHQKFKQVDRTRFVRSDEMQAFFEAVAQEPNGTLRDAILIALFTGQRRANVVGMRWDELNLDRREWTIAGEVMKNGDPHVAPLTPEAVEILRARREMADLAVAARRQAKVVQAPSKGEQFVFPSERSESGHITDFSSAWRRLLKTTDLDNLIPHDLRRTNGSWQARIGSSLLLIGKSLAHRTSEATEIYAQLDLDPVRASVETATSAMLDAAGVKVAAKVIPLRAGKAVKKVPGGNAGAA</sequence>
<dbReference type="PANTHER" id="PTHR30629">
    <property type="entry name" value="PROPHAGE INTEGRASE"/>
    <property type="match status" value="1"/>
</dbReference>
<dbReference type="Gene3D" id="1.10.150.130">
    <property type="match status" value="1"/>
</dbReference>
<evidence type="ECO:0000256" key="1">
    <source>
        <dbReference type="ARBA" id="ARBA00008857"/>
    </source>
</evidence>